<reference evidence="3" key="1">
    <citation type="submission" date="2017-09" db="EMBL/GenBank/DDBJ databases">
        <title>FDA dAtabase for Regulatory Grade micrObial Sequences (FDA-ARGOS): Supporting development and validation of Infectious Disease Dx tests.</title>
        <authorList>
            <person name="Minogue T."/>
            <person name="Wolcott M."/>
            <person name="Wasieloski L."/>
            <person name="Aguilar W."/>
            <person name="Moore D."/>
            <person name="Tallon L."/>
            <person name="Sadzewicz L."/>
            <person name="Ott S."/>
            <person name="Zhao X."/>
            <person name="Nagaraj S."/>
            <person name="Vavikolanu K."/>
            <person name="Aluvathingal J."/>
            <person name="Nadendla S."/>
            <person name="Sichtig H."/>
        </authorList>
    </citation>
    <scope>NUCLEOTIDE SEQUENCE [LARGE SCALE GENOMIC DNA]</scope>
    <source>
        <strain evidence="3">FDAARGOS_390</strain>
    </source>
</reference>
<dbReference type="Proteomes" id="UP000220629">
    <property type="component" value="Unassembled WGS sequence"/>
</dbReference>
<evidence type="ECO:0000313" key="2">
    <source>
        <dbReference type="EMBL" id="PEH39498.1"/>
    </source>
</evidence>
<evidence type="ECO:0000313" key="3">
    <source>
        <dbReference type="Proteomes" id="UP000220629"/>
    </source>
</evidence>
<dbReference type="Pfam" id="PF00534">
    <property type="entry name" value="Glycos_transf_1"/>
    <property type="match status" value="1"/>
</dbReference>
<name>A0A2A7S7H8_BURGA</name>
<comment type="caution">
    <text evidence="2">The sequence shown here is derived from an EMBL/GenBank/DDBJ whole genome shotgun (WGS) entry which is preliminary data.</text>
</comment>
<feature type="domain" description="Glycosyl transferase family 1" evidence="1">
    <location>
        <begin position="243"/>
        <end position="384"/>
    </location>
</feature>
<proteinExistence type="predicted"/>
<keyword evidence="2" id="KW-0808">Transferase</keyword>
<dbReference type="Gene3D" id="3.40.50.2000">
    <property type="entry name" value="Glycogen Phosphorylase B"/>
    <property type="match status" value="1"/>
</dbReference>
<accession>A0A2A7S7H8</accession>
<protein>
    <submittedName>
        <fullName evidence="2">Glycosyl transferase family 1</fullName>
    </submittedName>
</protein>
<dbReference type="SUPFAM" id="SSF53756">
    <property type="entry name" value="UDP-Glycosyltransferase/glycogen phosphorylase"/>
    <property type="match status" value="1"/>
</dbReference>
<dbReference type="RefSeq" id="WP_098154523.1">
    <property type="nucleotide sequence ID" value="NZ_CADEQB010000002.1"/>
</dbReference>
<dbReference type="EMBL" id="PDDY01000004">
    <property type="protein sequence ID" value="PEH39498.1"/>
    <property type="molecule type" value="Genomic_DNA"/>
</dbReference>
<dbReference type="PANTHER" id="PTHR46401:SF9">
    <property type="entry name" value="MANNOSYLTRANSFERASE A"/>
    <property type="match status" value="1"/>
</dbReference>
<gene>
    <name evidence="2" type="ORF">CRM94_35090</name>
</gene>
<dbReference type="AlphaFoldDB" id="A0A2A7S7H8"/>
<sequence>MPSLSNWRATLLLHAATRWRLPLAGAARKAIAAIRSDVARQTSRQPRQLLVDVSIIAAQDAGTGIQRVVRSLLAELLETPPAGYTVRAVRATRKRPYVYADRYLETMIGAPLGGDDHLVEVSPGDLFLGLDLTSRISPARQTDFLRWHAAGVRFAFVVYDMLPALHPAWFTPRAVQSFERWLTMLAIHADALFCISATVAAQTRSQPRLTAIPTGWFHLGTEFGGRPGAGRTTRDKLTPGPAGPLRILMVGTIEPRKGHALVIDAFERLWHAGSQVSLSIIGRAGWAVETLTTRLAAHPESGKRLHWLADAGDAELALCYESSDGLILASEGEGFGLPIIEACAQRLPLLLRDLPVFREIAGDHASYFSAVTAAQLAPCLQQWLEAIAAGTTPDSGAIKALSWHESAMQLKSLISRLDTQS</sequence>
<dbReference type="GO" id="GO:0016757">
    <property type="term" value="F:glycosyltransferase activity"/>
    <property type="evidence" value="ECO:0007669"/>
    <property type="project" value="InterPro"/>
</dbReference>
<dbReference type="InterPro" id="IPR001296">
    <property type="entry name" value="Glyco_trans_1"/>
</dbReference>
<evidence type="ECO:0000259" key="1">
    <source>
        <dbReference type="Pfam" id="PF00534"/>
    </source>
</evidence>
<dbReference type="CDD" id="cd03809">
    <property type="entry name" value="GT4_MtfB-like"/>
    <property type="match status" value="1"/>
</dbReference>
<dbReference type="PANTHER" id="PTHR46401">
    <property type="entry name" value="GLYCOSYLTRANSFERASE WBBK-RELATED"/>
    <property type="match status" value="1"/>
</dbReference>
<organism evidence="2 3">
    <name type="scientific">Burkholderia gladioli</name>
    <name type="common">Pseudomonas marginata</name>
    <name type="synonym">Phytomonas marginata</name>
    <dbReference type="NCBI Taxonomy" id="28095"/>
    <lineage>
        <taxon>Bacteria</taxon>
        <taxon>Pseudomonadati</taxon>
        <taxon>Pseudomonadota</taxon>
        <taxon>Betaproteobacteria</taxon>
        <taxon>Burkholderiales</taxon>
        <taxon>Burkholderiaceae</taxon>
        <taxon>Burkholderia</taxon>
    </lineage>
</organism>